<feature type="binding site" evidence="5">
    <location>
        <position position="114"/>
    </location>
    <ligand>
        <name>substrate</name>
    </ligand>
</feature>
<dbReference type="EMBL" id="PYYB01000001">
    <property type="protein sequence ID" value="PTL60767.1"/>
    <property type="molecule type" value="Genomic_DNA"/>
</dbReference>
<keyword evidence="3" id="KW-0560">Oxidoreductase</keyword>
<gene>
    <name evidence="8" type="ORF">C7Y72_08690</name>
</gene>
<dbReference type="Proteomes" id="UP000240739">
    <property type="component" value="Unassembled WGS sequence"/>
</dbReference>
<sequence>MSSSSSVQVPTVTLDGDVQIPQLGFGVWQVPPKETYQAVAEALRVGYRHIDTAAAYGNEAGVGQALRASGIDRDDVFITTKCFNDDHGKDQATAALKRSLQQLELDHVDLYLIHWPVPTQDRYVETWEAFVEAREQGLVRSIGVSNFNPAHLQRLVDETGVTPAINQVELHPYFQQTGLRREHEDLGIATEAWSPLAQGQVFEDDTLAGIAERHGRTVSQVVVRWHLQLGNVVIPKSVTPSRIAENYDVLSFHLTEADMEAIAALDAGRRIGPDPETFVRP</sequence>
<dbReference type="GO" id="GO:0016616">
    <property type="term" value="F:oxidoreductase activity, acting on the CH-OH group of donors, NAD or NADP as acceptor"/>
    <property type="evidence" value="ECO:0007669"/>
    <property type="project" value="UniProtKB-ARBA"/>
</dbReference>
<evidence type="ECO:0000256" key="4">
    <source>
        <dbReference type="PIRSR" id="PIRSR000097-1"/>
    </source>
</evidence>
<evidence type="ECO:0000313" key="9">
    <source>
        <dbReference type="Proteomes" id="UP000240739"/>
    </source>
</evidence>
<feature type="site" description="Lowers pKa of active site Tyr" evidence="6">
    <location>
        <position position="81"/>
    </location>
</feature>
<dbReference type="AlphaFoldDB" id="A0A2T4UNF1"/>
<dbReference type="InterPro" id="IPR023210">
    <property type="entry name" value="NADP_OxRdtase_dom"/>
</dbReference>
<dbReference type="PANTHER" id="PTHR43827">
    <property type="entry name" value="2,5-DIKETO-D-GLUCONIC ACID REDUCTASE"/>
    <property type="match status" value="1"/>
</dbReference>
<reference evidence="8 9" key="1">
    <citation type="submission" date="2018-03" db="EMBL/GenBank/DDBJ databases">
        <title>Aquarubrobacter algicola gen. nov., sp. nov., a novel actinobacterium isolated from shallow eutrophic lake during the end of cyanobacterial harmful algal blooms.</title>
        <authorList>
            <person name="Chun S.J."/>
        </authorList>
    </citation>
    <scope>NUCLEOTIDE SEQUENCE [LARGE SCALE GENOMIC DNA]</scope>
    <source>
        <strain evidence="8 9">Seoho-28</strain>
    </source>
</reference>
<evidence type="ECO:0000256" key="3">
    <source>
        <dbReference type="ARBA" id="ARBA00023002"/>
    </source>
</evidence>
<feature type="domain" description="NADP-dependent oxidoreductase" evidence="7">
    <location>
        <begin position="23"/>
        <end position="266"/>
    </location>
</feature>
<dbReference type="PANTHER" id="PTHR43827:SF3">
    <property type="entry name" value="NADP-DEPENDENT OXIDOREDUCTASE DOMAIN-CONTAINING PROTEIN"/>
    <property type="match status" value="1"/>
</dbReference>
<evidence type="ECO:0000256" key="2">
    <source>
        <dbReference type="ARBA" id="ARBA00022857"/>
    </source>
</evidence>
<keyword evidence="2" id="KW-0521">NADP</keyword>
<feature type="active site" description="Proton donor" evidence="4">
    <location>
        <position position="56"/>
    </location>
</feature>
<comment type="similarity">
    <text evidence="1">Belongs to the aldo/keto reductase family.</text>
</comment>
<organism evidence="8 9">
    <name type="scientific">Paraconexibacter algicola</name>
    <dbReference type="NCBI Taxonomy" id="2133960"/>
    <lineage>
        <taxon>Bacteria</taxon>
        <taxon>Bacillati</taxon>
        <taxon>Actinomycetota</taxon>
        <taxon>Thermoleophilia</taxon>
        <taxon>Solirubrobacterales</taxon>
        <taxon>Paraconexibacteraceae</taxon>
        <taxon>Paraconexibacter</taxon>
    </lineage>
</organism>
<evidence type="ECO:0000313" key="8">
    <source>
        <dbReference type="EMBL" id="PTL60767.1"/>
    </source>
</evidence>
<comment type="caution">
    <text evidence="8">The sequence shown here is derived from an EMBL/GenBank/DDBJ whole genome shotgun (WGS) entry which is preliminary data.</text>
</comment>
<evidence type="ECO:0000256" key="1">
    <source>
        <dbReference type="ARBA" id="ARBA00007905"/>
    </source>
</evidence>
<dbReference type="SUPFAM" id="SSF51430">
    <property type="entry name" value="NAD(P)-linked oxidoreductase"/>
    <property type="match status" value="1"/>
</dbReference>
<dbReference type="InterPro" id="IPR036812">
    <property type="entry name" value="NAD(P)_OxRdtase_dom_sf"/>
</dbReference>
<protein>
    <submittedName>
        <fullName evidence="8">Oxidoreductase</fullName>
    </submittedName>
</protein>
<dbReference type="PROSITE" id="PS00062">
    <property type="entry name" value="ALDOKETO_REDUCTASE_2"/>
    <property type="match status" value="1"/>
</dbReference>
<accession>A0A2T4UNF1</accession>
<dbReference type="InterPro" id="IPR018170">
    <property type="entry name" value="Aldo/ket_reductase_CS"/>
</dbReference>
<dbReference type="OrthoDB" id="9804790at2"/>
<dbReference type="InterPro" id="IPR020471">
    <property type="entry name" value="AKR"/>
</dbReference>
<evidence type="ECO:0000256" key="5">
    <source>
        <dbReference type="PIRSR" id="PIRSR000097-2"/>
    </source>
</evidence>
<proteinExistence type="inferred from homology"/>
<dbReference type="PROSITE" id="PS00798">
    <property type="entry name" value="ALDOKETO_REDUCTASE_1"/>
    <property type="match status" value="1"/>
</dbReference>
<dbReference type="FunFam" id="3.20.20.100:FF:000002">
    <property type="entry name" value="2,5-diketo-D-gluconic acid reductase A"/>
    <property type="match status" value="1"/>
</dbReference>
<dbReference type="PROSITE" id="PS00063">
    <property type="entry name" value="ALDOKETO_REDUCTASE_3"/>
    <property type="match status" value="1"/>
</dbReference>
<dbReference type="PRINTS" id="PR00069">
    <property type="entry name" value="ALDKETRDTASE"/>
</dbReference>
<dbReference type="Gene3D" id="3.20.20.100">
    <property type="entry name" value="NADP-dependent oxidoreductase domain"/>
    <property type="match status" value="1"/>
</dbReference>
<dbReference type="RefSeq" id="WP_107568367.1">
    <property type="nucleotide sequence ID" value="NZ_PYYB01000001.1"/>
</dbReference>
<dbReference type="PIRSF" id="PIRSF000097">
    <property type="entry name" value="AKR"/>
    <property type="match status" value="1"/>
</dbReference>
<keyword evidence="9" id="KW-1185">Reference proteome</keyword>
<evidence type="ECO:0000256" key="6">
    <source>
        <dbReference type="PIRSR" id="PIRSR000097-3"/>
    </source>
</evidence>
<name>A0A2T4UNF1_9ACTN</name>
<dbReference type="Pfam" id="PF00248">
    <property type="entry name" value="Aldo_ket_red"/>
    <property type="match status" value="1"/>
</dbReference>
<evidence type="ECO:0000259" key="7">
    <source>
        <dbReference type="Pfam" id="PF00248"/>
    </source>
</evidence>